<dbReference type="InterPro" id="IPR005467">
    <property type="entry name" value="His_kinase_dom"/>
</dbReference>
<dbReference type="SMART" id="SM00387">
    <property type="entry name" value="HATPase_c"/>
    <property type="match status" value="1"/>
</dbReference>
<keyword evidence="14" id="KW-1185">Reference proteome</keyword>
<name>A0ABQ3KVN0_9ALTE</name>
<dbReference type="Gene3D" id="1.10.287.130">
    <property type="match status" value="1"/>
</dbReference>
<dbReference type="InterPro" id="IPR003661">
    <property type="entry name" value="HisK_dim/P_dom"/>
</dbReference>
<evidence type="ECO:0000256" key="1">
    <source>
        <dbReference type="ARBA" id="ARBA00000085"/>
    </source>
</evidence>
<feature type="domain" description="Histidine kinase" evidence="11">
    <location>
        <begin position="226"/>
        <end position="438"/>
    </location>
</feature>
<proteinExistence type="predicted"/>
<dbReference type="EMBL" id="BNAO01000002">
    <property type="protein sequence ID" value="GHG63286.1"/>
    <property type="molecule type" value="Genomic_DNA"/>
</dbReference>
<dbReference type="SMART" id="SM00388">
    <property type="entry name" value="HisKA"/>
    <property type="match status" value="1"/>
</dbReference>
<dbReference type="InterPro" id="IPR036097">
    <property type="entry name" value="HisK_dim/P_sf"/>
</dbReference>
<dbReference type="SUPFAM" id="SSF55874">
    <property type="entry name" value="ATPase domain of HSP90 chaperone/DNA topoisomerase II/histidine kinase"/>
    <property type="match status" value="1"/>
</dbReference>
<dbReference type="PANTHER" id="PTHR45436:SF16">
    <property type="entry name" value="HISTIDINE KINASE"/>
    <property type="match status" value="1"/>
</dbReference>
<keyword evidence="5" id="KW-0808">Transferase</keyword>
<evidence type="ECO:0000259" key="12">
    <source>
        <dbReference type="PROSITE" id="PS50885"/>
    </source>
</evidence>
<dbReference type="CDD" id="cd00082">
    <property type="entry name" value="HisKA"/>
    <property type="match status" value="1"/>
</dbReference>
<evidence type="ECO:0000256" key="9">
    <source>
        <dbReference type="ARBA" id="ARBA00023012"/>
    </source>
</evidence>
<dbReference type="InterPro" id="IPR003594">
    <property type="entry name" value="HATPase_dom"/>
</dbReference>
<evidence type="ECO:0000256" key="5">
    <source>
        <dbReference type="ARBA" id="ARBA00022679"/>
    </source>
</evidence>
<evidence type="ECO:0000256" key="3">
    <source>
        <dbReference type="ARBA" id="ARBA00012438"/>
    </source>
</evidence>
<keyword evidence="10" id="KW-0472">Membrane</keyword>
<evidence type="ECO:0000313" key="13">
    <source>
        <dbReference type="EMBL" id="GHG63286.1"/>
    </source>
</evidence>
<evidence type="ECO:0000256" key="2">
    <source>
        <dbReference type="ARBA" id="ARBA00004370"/>
    </source>
</evidence>
<dbReference type="GO" id="GO:0016301">
    <property type="term" value="F:kinase activity"/>
    <property type="evidence" value="ECO:0007669"/>
    <property type="project" value="UniProtKB-KW"/>
</dbReference>
<reference evidence="14" key="1">
    <citation type="journal article" date="2019" name="Int. J. Syst. Evol. Microbiol.">
        <title>The Global Catalogue of Microorganisms (GCM) 10K type strain sequencing project: providing services to taxonomists for standard genome sequencing and annotation.</title>
        <authorList>
            <consortium name="The Broad Institute Genomics Platform"/>
            <consortium name="The Broad Institute Genome Sequencing Center for Infectious Disease"/>
            <person name="Wu L."/>
            <person name="Ma J."/>
        </authorList>
    </citation>
    <scope>NUCLEOTIDE SEQUENCE [LARGE SCALE GENOMIC DNA]</scope>
    <source>
        <strain evidence="14">CGMCC 1.7003</strain>
    </source>
</reference>
<feature type="domain" description="HAMP" evidence="12">
    <location>
        <begin position="165"/>
        <end position="218"/>
    </location>
</feature>
<keyword evidence="9" id="KW-0902">Two-component regulatory system</keyword>
<comment type="catalytic activity">
    <reaction evidence="1">
        <text>ATP + protein L-histidine = ADP + protein N-phospho-L-histidine.</text>
        <dbReference type="EC" id="2.7.13.3"/>
    </reaction>
</comment>
<dbReference type="Gene3D" id="3.30.565.10">
    <property type="entry name" value="Histidine kinase-like ATPase, C-terminal domain"/>
    <property type="match status" value="1"/>
</dbReference>
<comment type="subcellular location">
    <subcellularLocation>
        <location evidence="2">Membrane</location>
    </subcellularLocation>
</comment>
<gene>
    <name evidence="13" type="primary">colS</name>
    <name evidence="13" type="ORF">GCM10010919_08850</name>
</gene>
<dbReference type="PANTHER" id="PTHR45436">
    <property type="entry name" value="SENSOR HISTIDINE KINASE YKOH"/>
    <property type="match status" value="1"/>
</dbReference>
<keyword evidence="4" id="KW-0597">Phosphoprotein</keyword>
<dbReference type="Pfam" id="PF02518">
    <property type="entry name" value="HATPase_c"/>
    <property type="match status" value="1"/>
</dbReference>
<feature type="transmembrane region" description="Helical" evidence="10">
    <location>
        <begin position="141"/>
        <end position="163"/>
    </location>
</feature>
<keyword evidence="7 13" id="KW-0418">Kinase</keyword>
<dbReference type="PROSITE" id="PS50109">
    <property type="entry name" value="HIS_KIN"/>
    <property type="match status" value="1"/>
</dbReference>
<keyword evidence="6 10" id="KW-0812">Transmembrane</keyword>
<dbReference type="PROSITE" id="PS50885">
    <property type="entry name" value="HAMP"/>
    <property type="match status" value="1"/>
</dbReference>
<accession>A0ABQ3KVN0</accession>
<evidence type="ECO:0000256" key="8">
    <source>
        <dbReference type="ARBA" id="ARBA00022989"/>
    </source>
</evidence>
<sequence>MSVNKPSIVTHSLSRRIVWQFCLFTLLLSAVYGLIVLTLMYTLEDSFIEQQLEQEAEYLRAHYQQNAAWPAPRRSTMQLYFSRDTLPEELRSRALAEPERKEFFGQQGRHYHLHPVLAQPQVWLLAEVSNELLVRPIRDGVLQFLLISGLIVSGIACLLAWLVSRRTTRPLKQLAALVDGVAPERLPEHFVKQFPNHEVGILARTLEHTLYRIAQALQREKNFTRDVSHELRTPLAVIKNTVELWRSQQDQASQTRNDDPATADVMARIVEAAEQMEKTVQTLLILAREEHSPNADSHQNQPGTALMPVLEQAILDNRLLLQGKTVEVTLCDSCRVQVRANPDLLKVLLDNLLSNAFHYTQAGEVKIAFSNGTLQISDTGPGIEPAVLTALATPGVKGRQSTGFGFGLSLVKRLCEHQGWQLTVHSEQGTQINVLFLP</sequence>
<evidence type="ECO:0000259" key="11">
    <source>
        <dbReference type="PROSITE" id="PS50109"/>
    </source>
</evidence>
<dbReference type="InterPro" id="IPR050428">
    <property type="entry name" value="TCS_sensor_his_kinase"/>
</dbReference>
<evidence type="ECO:0000256" key="6">
    <source>
        <dbReference type="ARBA" id="ARBA00022692"/>
    </source>
</evidence>
<keyword evidence="8 10" id="KW-1133">Transmembrane helix</keyword>
<evidence type="ECO:0000256" key="10">
    <source>
        <dbReference type="SAM" id="Phobius"/>
    </source>
</evidence>
<dbReference type="Gene3D" id="6.10.340.10">
    <property type="match status" value="1"/>
</dbReference>
<organism evidence="13 14">
    <name type="scientific">Alishewanella longhuensis</name>
    <dbReference type="NCBI Taxonomy" id="1091037"/>
    <lineage>
        <taxon>Bacteria</taxon>
        <taxon>Pseudomonadati</taxon>
        <taxon>Pseudomonadota</taxon>
        <taxon>Gammaproteobacteria</taxon>
        <taxon>Alteromonadales</taxon>
        <taxon>Alteromonadaceae</taxon>
        <taxon>Alishewanella</taxon>
    </lineage>
</organism>
<dbReference type="RefSeq" id="WP_229833428.1">
    <property type="nucleotide sequence ID" value="NZ_BNAO01000002.1"/>
</dbReference>
<dbReference type="EC" id="2.7.13.3" evidence="3"/>
<evidence type="ECO:0000313" key="14">
    <source>
        <dbReference type="Proteomes" id="UP000659697"/>
    </source>
</evidence>
<dbReference type="Proteomes" id="UP000659697">
    <property type="component" value="Unassembled WGS sequence"/>
</dbReference>
<protein>
    <recommendedName>
        <fullName evidence="3">histidine kinase</fullName>
        <ecNumber evidence="3">2.7.13.3</ecNumber>
    </recommendedName>
</protein>
<dbReference type="InterPro" id="IPR036890">
    <property type="entry name" value="HATPase_C_sf"/>
</dbReference>
<comment type="caution">
    <text evidence="13">The sequence shown here is derived from an EMBL/GenBank/DDBJ whole genome shotgun (WGS) entry which is preliminary data.</text>
</comment>
<evidence type="ECO:0000256" key="4">
    <source>
        <dbReference type="ARBA" id="ARBA00022553"/>
    </source>
</evidence>
<feature type="transmembrane region" description="Helical" evidence="10">
    <location>
        <begin position="21"/>
        <end position="43"/>
    </location>
</feature>
<dbReference type="SUPFAM" id="SSF47384">
    <property type="entry name" value="Homodimeric domain of signal transducing histidine kinase"/>
    <property type="match status" value="1"/>
</dbReference>
<evidence type="ECO:0000256" key="7">
    <source>
        <dbReference type="ARBA" id="ARBA00022777"/>
    </source>
</evidence>
<dbReference type="InterPro" id="IPR003660">
    <property type="entry name" value="HAMP_dom"/>
</dbReference>
<dbReference type="Pfam" id="PF00512">
    <property type="entry name" value="HisKA"/>
    <property type="match status" value="1"/>
</dbReference>